<proteinExistence type="inferred from homology"/>
<reference evidence="9" key="3">
    <citation type="submission" date="2023-05" db="EMBL/GenBank/DDBJ databases">
        <authorList>
            <person name="Smith C.H."/>
        </authorList>
    </citation>
    <scope>NUCLEOTIDE SEQUENCE</scope>
    <source>
        <strain evidence="9">CHS0354</strain>
        <tissue evidence="9">Mantle</tissue>
    </source>
</reference>
<keyword evidence="6 7" id="KW-0012">Acyltransferase</keyword>
<dbReference type="GO" id="GO:0019706">
    <property type="term" value="F:protein-cysteine S-palmitoyltransferase activity"/>
    <property type="evidence" value="ECO:0007669"/>
    <property type="project" value="UniProtKB-EC"/>
</dbReference>
<evidence type="ECO:0000259" key="8">
    <source>
        <dbReference type="Pfam" id="PF01529"/>
    </source>
</evidence>
<comment type="caution">
    <text evidence="9">The sequence shown here is derived from an EMBL/GenBank/DDBJ whole genome shotgun (WGS) entry which is preliminary data.</text>
</comment>
<comment type="subcellular location">
    <subcellularLocation>
        <location evidence="1">Membrane</location>
        <topology evidence="1">Multi-pass membrane protein</topology>
    </subcellularLocation>
</comment>
<reference evidence="9" key="1">
    <citation type="journal article" date="2021" name="Genome Biol. Evol.">
        <title>A High-Quality Reference Genome for a Parasitic Bivalve with Doubly Uniparental Inheritance (Bivalvia: Unionida).</title>
        <authorList>
            <person name="Smith C.H."/>
        </authorList>
    </citation>
    <scope>NUCLEOTIDE SEQUENCE</scope>
    <source>
        <strain evidence="9">CHS0354</strain>
    </source>
</reference>
<keyword evidence="3 7" id="KW-0812">Transmembrane</keyword>
<dbReference type="AlphaFoldDB" id="A0AAE0SGD2"/>
<dbReference type="PROSITE" id="PS50216">
    <property type="entry name" value="DHHC"/>
    <property type="match status" value="1"/>
</dbReference>
<evidence type="ECO:0000313" key="10">
    <source>
        <dbReference type="Proteomes" id="UP001195483"/>
    </source>
</evidence>
<comment type="catalytic activity">
    <reaction evidence="7">
        <text>L-cysteinyl-[protein] + hexadecanoyl-CoA = S-hexadecanoyl-L-cysteinyl-[protein] + CoA</text>
        <dbReference type="Rhea" id="RHEA:36683"/>
        <dbReference type="Rhea" id="RHEA-COMP:10131"/>
        <dbReference type="Rhea" id="RHEA-COMP:11032"/>
        <dbReference type="ChEBI" id="CHEBI:29950"/>
        <dbReference type="ChEBI" id="CHEBI:57287"/>
        <dbReference type="ChEBI" id="CHEBI:57379"/>
        <dbReference type="ChEBI" id="CHEBI:74151"/>
        <dbReference type="EC" id="2.3.1.225"/>
    </reaction>
</comment>
<name>A0AAE0SGD2_9BIVA</name>
<keyword evidence="5 7" id="KW-0472">Membrane</keyword>
<sequence length="280" mass="32697">MLKYLPKTRTDIFAFAFTLGGIHAVLMLELFFVLPWIMDQYQPYSSMKYYFHIFATTFLYINTIGNLWKTIVTDTTNGSVVLPSILKPGWKFCSACEANSPPRSYHCGICRRCILKRDHHCTFTGNCIGFRNYRYYMLLILHCWLASVYANVMNLGFIWMIIGEDVLSLHRLIFPFFAWVMRSIDIYTMIKSFVLMICIGVSCLLTALLGYHIGNVWRGQTTYERSHRIKQYDLGWKENLKGVFGEKWYLTFFSPFITSDLPEDGIDFMTSAKYESPKDM</sequence>
<evidence type="ECO:0000313" key="9">
    <source>
        <dbReference type="EMBL" id="KAK3591429.1"/>
    </source>
</evidence>
<feature type="domain" description="Palmitoyltransferase DHHC" evidence="8">
    <location>
        <begin position="90"/>
        <end position="226"/>
    </location>
</feature>
<comment type="domain">
    <text evidence="7">The DHHC domain is required for palmitoyltransferase activity.</text>
</comment>
<evidence type="ECO:0000256" key="2">
    <source>
        <dbReference type="ARBA" id="ARBA00022679"/>
    </source>
</evidence>
<protein>
    <recommendedName>
        <fullName evidence="7">Palmitoyltransferase</fullName>
        <ecNumber evidence="7">2.3.1.225</ecNumber>
    </recommendedName>
</protein>
<reference evidence="9" key="2">
    <citation type="journal article" date="2021" name="Genome Biol. Evol.">
        <title>Developing a high-quality reference genome for a parasitic bivalve with doubly uniparental inheritance (Bivalvia: Unionida).</title>
        <authorList>
            <person name="Smith C.H."/>
        </authorList>
    </citation>
    <scope>NUCLEOTIDE SEQUENCE</scope>
    <source>
        <strain evidence="9">CHS0354</strain>
        <tissue evidence="9">Mantle</tissue>
    </source>
</reference>
<dbReference type="PANTHER" id="PTHR12246">
    <property type="entry name" value="PALMITOYLTRANSFERASE ZDHHC16"/>
    <property type="match status" value="1"/>
</dbReference>
<dbReference type="InterPro" id="IPR039859">
    <property type="entry name" value="PFA4/ZDH16/20/ERF2-like"/>
</dbReference>
<feature type="transmembrane region" description="Helical" evidence="7">
    <location>
        <begin position="49"/>
        <end position="68"/>
    </location>
</feature>
<organism evidence="9 10">
    <name type="scientific">Potamilus streckersoni</name>
    <dbReference type="NCBI Taxonomy" id="2493646"/>
    <lineage>
        <taxon>Eukaryota</taxon>
        <taxon>Metazoa</taxon>
        <taxon>Spiralia</taxon>
        <taxon>Lophotrochozoa</taxon>
        <taxon>Mollusca</taxon>
        <taxon>Bivalvia</taxon>
        <taxon>Autobranchia</taxon>
        <taxon>Heteroconchia</taxon>
        <taxon>Palaeoheterodonta</taxon>
        <taxon>Unionida</taxon>
        <taxon>Unionoidea</taxon>
        <taxon>Unionidae</taxon>
        <taxon>Ambleminae</taxon>
        <taxon>Lampsilini</taxon>
        <taxon>Potamilus</taxon>
    </lineage>
</organism>
<keyword evidence="2 7" id="KW-0808">Transferase</keyword>
<dbReference type="InterPro" id="IPR001594">
    <property type="entry name" value="Palmitoyltrfase_DHHC"/>
</dbReference>
<accession>A0AAE0SGD2</accession>
<feature type="transmembrane region" description="Helical" evidence="7">
    <location>
        <begin position="135"/>
        <end position="152"/>
    </location>
</feature>
<feature type="transmembrane region" description="Helical" evidence="7">
    <location>
        <begin position="193"/>
        <end position="213"/>
    </location>
</feature>
<dbReference type="Proteomes" id="UP001195483">
    <property type="component" value="Unassembled WGS sequence"/>
</dbReference>
<dbReference type="Pfam" id="PF01529">
    <property type="entry name" value="DHHC"/>
    <property type="match status" value="1"/>
</dbReference>
<dbReference type="EC" id="2.3.1.225" evidence="7"/>
<evidence type="ECO:0000256" key="6">
    <source>
        <dbReference type="ARBA" id="ARBA00023315"/>
    </source>
</evidence>
<evidence type="ECO:0000256" key="5">
    <source>
        <dbReference type="ARBA" id="ARBA00023136"/>
    </source>
</evidence>
<keyword evidence="4 7" id="KW-1133">Transmembrane helix</keyword>
<evidence type="ECO:0000256" key="3">
    <source>
        <dbReference type="ARBA" id="ARBA00022692"/>
    </source>
</evidence>
<evidence type="ECO:0000256" key="4">
    <source>
        <dbReference type="ARBA" id="ARBA00022989"/>
    </source>
</evidence>
<dbReference type="EMBL" id="JAEAOA010001959">
    <property type="protein sequence ID" value="KAK3591429.1"/>
    <property type="molecule type" value="Genomic_DNA"/>
</dbReference>
<keyword evidence="10" id="KW-1185">Reference proteome</keyword>
<comment type="similarity">
    <text evidence="7">Belongs to the DHHC palmitoyltransferase family.</text>
</comment>
<feature type="transmembrane region" description="Helical" evidence="7">
    <location>
        <begin position="12"/>
        <end position="37"/>
    </location>
</feature>
<gene>
    <name evidence="9" type="ORF">CHS0354_033428</name>
</gene>
<evidence type="ECO:0000256" key="1">
    <source>
        <dbReference type="ARBA" id="ARBA00004141"/>
    </source>
</evidence>
<dbReference type="GO" id="GO:0016020">
    <property type="term" value="C:membrane"/>
    <property type="evidence" value="ECO:0007669"/>
    <property type="project" value="UniProtKB-SubCell"/>
</dbReference>
<evidence type="ECO:0000256" key="7">
    <source>
        <dbReference type="RuleBase" id="RU079119"/>
    </source>
</evidence>